<proteinExistence type="predicted"/>
<dbReference type="EMBL" id="FNRM01000002">
    <property type="protein sequence ID" value="SEA19820.1"/>
    <property type="molecule type" value="Genomic_DNA"/>
</dbReference>
<accession>A0A1H3Z833</accession>
<feature type="chain" id="PRO_5011713891" description="Phosphate ABC transporter substrate-binding protein" evidence="1">
    <location>
        <begin position="26"/>
        <end position="146"/>
    </location>
</feature>
<keyword evidence="1" id="KW-0732">Signal</keyword>
<dbReference type="OrthoDB" id="5368544at2"/>
<dbReference type="Gene3D" id="3.40.190.10">
    <property type="entry name" value="Periplasmic binding protein-like II"/>
    <property type="match status" value="1"/>
</dbReference>
<dbReference type="AlphaFoldDB" id="A0A1H3Z833"/>
<evidence type="ECO:0000313" key="2">
    <source>
        <dbReference type="EMBL" id="SEA19820.1"/>
    </source>
</evidence>
<dbReference type="STRING" id="152573.SAMN04488051_10266"/>
<gene>
    <name evidence="2" type="ORF">SAMN04488051_10266</name>
</gene>
<dbReference type="SUPFAM" id="SSF53850">
    <property type="entry name" value="Periplasmic binding protein-like II"/>
    <property type="match status" value="1"/>
</dbReference>
<sequence length="146" mass="16353">MNGTIVLKMLLLVGALNTVSLASTADQLVVVVHKDNPINELTRSQLIDLYMGKYVAFPDGRRAQPIDIDNDSKLKEQFYLELVGMPLNRVNAYWSRVRFSGNARPPIQQGNQQAALQFLATTDSAITYIFASNITDDVKVVYQFDE</sequence>
<protein>
    <recommendedName>
        <fullName evidence="4">Phosphate ABC transporter substrate-binding protein</fullName>
    </recommendedName>
</protein>
<organism evidence="2 3">
    <name type="scientific">Alkalimonas amylolytica</name>
    <dbReference type="NCBI Taxonomy" id="152573"/>
    <lineage>
        <taxon>Bacteria</taxon>
        <taxon>Pseudomonadati</taxon>
        <taxon>Pseudomonadota</taxon>
        <taxon>Gammaproteobacteria</taxon>
        <taxon>Alkalimonas</taxon>
    </lineage>
</organism>
<feature type="signal peptide" evidence="1">
    <location>
        <begin position="1"/>
        <end position="25"/>
    </location>
</feature>
<keyword evidence="3" id="KW-1185">Reference proteome</keyword>
<dbReference type="Proteomes" id="UP000198773">
    <property type="component" value="Unassembled WGS sequence"/>
</dbReference>
<evidence type="ECO:0000256" key="1">
    <source>
        <dbReference type="SAM" id="SignalP"/>
    </source>
</evidence>
<evidence type="ECO:0000313" key="3">
    <source>
        <dbReference type="Proteomes" id="UP000198773"/>
    </source>
</evidence>
<dbReference type="RefSeq" id="WP_091339800.1">
    <property type="nucleotide sequence ID" value="NZ_FNRM01000002.1"/>
</dbReference>
<reference evidence="2 3" key="1">
    <citation type="submission" date="2016-10" db="EMBL/GenBank/DDBJ databases">
        <authorList>
            <person name="de Groot N.N."/>
        </authorList>
    </citation>
    <scope>NUCLEOTIDE SEQUENCE [LARGE SCALE GENOMIC DNA]</scope>
    <source>
        <strain evidence="2 3">CGMCC 1.3430</strain>
    </source>
</reference>
<evidence type="ECO:0008006" key="4">
    <source>
        <dbReference type="Google" id="ProtNLM"/>
    </source>
</evidence>
<name>A0A1H3Z833_ALKAM</name>